<reference evidence="2 3" key="1">
    <citation type="submission" date="2024-04" db="EMBL/GenBank/DDBJ databases">
        <authorList>
            <person name="Waldvogel A.-M."/>
            <person name="Schoenle A."/>
        </authorList>
    </citation>
    <scope>NUCLEOTIDE SEQUENCE [LARGE SCALE GENOMIC DNA]</scope>
</reference>
<proteinExistence type="predicted"/>
<organism evidence="2 3">
    <name type="scientific">Knipowitschia caucasica</name>
    <name type="common">Caucasian dwarf goby</name>
    <name type="synonym">Pomatoschistus caucasicus</name>
    <dbReference type="NCBI Taxonomy" id="637954"/>
    <lineage>
        <taxon>Eukaryota</taxon>
        <taxon>Metazoa</taxon>
        <taxon>Chordata</taxon>
        <taxon>Craniata</taxon>
        <taxon>Vertebrata</taxon>
        <taxon>Euteleostomi</taxon>
        <taxon>Actinopterygii</taxon>
        <taxon>Neopterygii</taxon>
        <taxon>Teleostei</taxon>
        <taxon>Neoteleostei</taxon>
        <taxon>Acanthomorphata</taxon>
        <taxon>Gobiaria</taxon>
        <taxon>Gobiiformes</taxon>
        <taxon>Gobioidei</taxon>
        <taxon>Gobiidae</taxon>
        <taxon>Gobiinae</taxon>
        <taxon>Knipowitschia</taxon>
    </lineage>
</organism>
<dbReference type="Proteomes" id="UP001497482">
    <property type="component" value="Chromosome 21"/>
</dbReference>
<feature type="region of interest" description="Disordered" evidence="1">
    <location>
        <begin position="69"/>
        <end position="95"/>
    </location>
</feature>
<gene>
    <name evidence="2" type="ORF">KC01_LOCUS24821</name>
</gene>
<keyword evidence="3" id="KW-1185">Reference proteome</keyword>
<evidence type="ECO:0000313" key="2">
    <source>
        <dbReference type="EMBL" id="CAL1596115.1"/>
    </source>
</evidence>
<protein>
    <submittedName>
        <fullName evidence="2">Uncharacterized protein</fullName>
    </submittedName>
</protein>
<feature type="region of interest" description="Disordered" evidence="1">
    <location>
        <begin position="1"/>
        <end position="32"/>
    </location>
</feature>
<evidence type="ECO:0000313" key="3">
    <source>
        <dbReference type="Proteomes" id="UP001497482"/>
    </source>
</evidence>
<dbReference type="AlphaFoldDB" id="A0AAV2L793"/>
<sequence>MESVGLRESAALFTEGSGPQRRTEPRRPGLGRSLSVCCCHRLRCSPRFNTPWPTWRTLQSHTALRSALAAQPLAHGSSHSHAAERACAQPRPWGP</sequence>
<evidence type="ECO:0000256" key="1">
    <source>
        <dbReference type="SAM" id="MobiDB-lite"/>
    </source>
</evidence>
<accession>A0AAV2L793</accession>
<dbReference type="EMBL" id="OZ035843">
    <property type="protein sequence ID" value="CAL1596115.1"/>
    <property type="molecule type" value="Genomic_DNA"/>
</dbReference>
<name>A0AAV2L793_KNICA</name>